<dbReference type="EMBL" id="JAGTXO010000044">
    <property type="protein sequence ID" value="KAG8459102.1"/>
    <property type="molecule type" value="Genomic_DNA"/>
</dbReference>
<evidence type="ECO:0008006" key="4">
    <source>
        <dbReference type="Google" id="ProtNLM"/>
    </source>
</evidence>
<gene>
    <name evidence="2" type="ORF">KFE25_002509</name>
</gene>
<feature type="region of interest" description="Disordered" evidence="1">
    <location>
        <begin position="391"/>
        <end position="414"/>
    </location>
</feature>
<protein>
    <recommendedName>
        <fullName evidence="4">Heterokaryon incompatibility domain-containing protein</fullName>
    </recommendedName>
</protein>
<dbReference type="OrthoDB" id="545953at2759"/>
<keyword evidence="3" id="KW-1185">Reference proteome</keyword>
<name>A0A8J5X9K3_DIALT</name>
<proteinExistence type="predicted"/>
<organism evidence="2 3">
    <name type="scientific">Diacronema lutheri</name>
    <name type="common">Unicellular marine alga</name>
    <name type="synonym">Monochrysis lutheri</name>
    <dbReference type="NCBI Taxonomy" id="2081491"/>
    <lineage>
        <taxon>Eukaryota</taxon>
        <taxon>Haptista</taxon>
        <taxon>Haptophyta</taxon>
        <taxon>Pavlovophyceae</taxon>
        <taxon>Pavlovales</taxon>
        <taxon>Pavlovaceae</taxon>
        <taxon>Diacronema</taxon>
    </lineage>
</organism>
<evidence type="ECO:0000313" key="3">
    <source>
        <dbReference type="Proteomes" id="UP000751190"/>
    </source>
</evidence>
<evidence type="ECO:0000256" key="1">
    <source>
        <dbReference type="SAM" id="MobiDB-lite"/>
    </source>
</evidence>
<evidence type="ECO:0000313" key="2">
    <source>
        <dbReference type="EMBL" id="KAG8459102.1"/>
    </source>
</evidence>
<sequence length="473" mass="50878">MADTDGAVSAADIAPRGVSAAWLLRFFFAGSADDHEALRGTVGSDATLRGECGSWGVWYLDGAYGREGVTFATERGHSENRGKRAVLGYREDAMQSAYLRHLGQPTHDSYVARGYDGWIAQHEADGSVDEPLPPCPTTADVVARIVVPATSEARGAYVDVLPGDIGPATHFCSHAWSSPFVCLVEALISHQLGEMANTARKHWSVPRILAALERAPNRHFYWIDALCTSQHTAAPPDLAHFQAAMRAGGRLVLCLHPWPHPLALLRCWCLFELMCAATYRLEIAVSPSHSMFRLLCEQLFEANVISMDDADQRRRAAMRAEICEQIDVRHARATVPSDVDLIFSALAAMPGGTDAVNGVVRSAIAAQLRVLHDSFVESGGGVKKRTQLRASSATIGASAPAPDGDTRAGTAAAPVPPRRRCHFRGCTSSACAALLRWLAAAKARLLRCCCGGCARCHRRAPVGAVSAPHARMM</sequence>
<comment type="caution">
    <text evidence="2">The sequence shown here is derived from an EMBL/GenBank/DDBJ whole genome shotgun (WGS) entry which is preliminary data.</text>
</comment>
<dbReference type="AlphaFoldDB" id="A0A8J5X9K3"/>
<accession>A0A8J5X9K3</accession>
<dbReference type="Proteomes" id="UP000751190">
    <property type="component" value="Unassembled WGS sequence"/>
</dbReference>
<reference evidence="2" key="1">
    <citation type="submission" date="2021-05" db="EMBL/GenBank/DDBJ databases">
        <title>The genome of the haptophyte Pavlova lutheri (Diacronema luteri, Pavlovales) - a model for lipid biosynthesis in eukaryotic algae.</title>
        <authorList>
            <person name="Hulatt C.J."/>
            <person name="Posewitz M.C."/>
        </authorList>
    </citation>
    <scope>NUCLEOTIDE SEQUENCE</scope>
    <source>
        <strain evidence="2">NIVA-4/92</strain>
    </source>
</reference>